<evidence type="ECO:0000313" key="2">
    <source>
        <dbReference type="EMBL" id="MBM3331965.1"/>
    </source>
</evidence>
<accession>A0A938BRT9</accession>
<organism evidence="2 3">
    <name type="scientific">candidate division WOR-3 bacterium</name>
    <dbReference type="NCBI Taxonomy" id="2052148"/>
    <lineage>
        <taxon>Bacteria</taxon>
        <taxon>Bacteria division WOR-3</taxon>
    </lineage>
</organism>
<feature type="region of interest" description="Disordered" evidence="1">
    <location>
        <begin position="121"/>
        <end position="140"/>
    </location>
</feature>
<gene>
    <name evidence="2" type="ORF">FJY68_08975</name>
</gene>
<dbReference type="AlphaFoldDB" id="A0A938BRT9"/>
<reference evidence="2" key="1">
    <citation type="submission" date="2019-03" db="EMBL/GenBank/DDBJ databases">
        <title>Lake Tanganyika Metagenome-Assembled Genomes (MAGs).</title>
        <authorList>
            <person name="Tran P."/>
        </authorList>
    </citation>
    <scope>NUCLEOTIDE SEQUENCE</scope>
    <source>
        <strain evidence="2">K_DeepCast_150m_m2_040</strain>
    </source>
</reference>
<dbReference type="Proteomes" id="UP000779900">
    <property type="component" value="Unassembled WGS sequence"/>
</dbReference>
<name>A0A938BRT9_UNCW3</name>
<proteinExistence type="predicted"/>
<sequence length="140" mass="15785">MLASYNEGSFRVQCQRESVLTRQVPSWGPSSGHRYPATIRTQVALRVNGGVHMYWMVRGLQQARAEFVLIAREADVNKSETCQRFGISRKTGYKRLDRYKTSGLDGPVVLGSRGGWVRVEERPPQALSVRRKPAARQPSP</sequence>
<dbReference type="SUPFAM" id="SSF46689">
    <property type="entry name" value="Homeodomain-like"/>
    <property type="match status" value="1"/>
</dbReference>
<comment type="caution">
    <text evidence="2">The sequence shown here is derived from an EMBL/GenBank/DDBJ whole genome shotgun (WGS) entry which is preliminary data.</text>
</comment>
<dbReference type="InterPro" id="IPR009057">
    <property type="entry name" value="Homeodomain-like_sf"/>
</dbReference>
<evidence type="ECO:0000256" key="1">
    <source>
        <dbReference type="SAM" id="MobiDB-lite"/>
    </source>
</evidence>
<dbReference type="EMBL" id="VGIR01000053">
    <property type="protein sequence ID" value="MBM3331965.1"/>
    <property type="molecule type" value="Genomic_DNA"/>
</dbReference>
<protein>
    <recommendedName>
        <fullName evidence="4">Helix-turn-helix domain-containing protein</fullName>
    </recommendedName>
</protein>
<evidence type="ECO:0008006" key="4">
    <source>
        <dbReference type="Google" id="ProtNLM"/>
    </source>
</evidence>
<evidence type="ECO:0000313" key="3">
    <source>
        <dbReference type="Proteomes" id="UP000779900"/>
    </source>
</evidence>
<dbReference type="Pfam" id="PF13384">
    <property type="entry name" value="HTH_23"/>
    <property type="match status" value="1"/>
</dbReference>